<comment type="caution">
    <text evidence="1">The sequence shown here is derived from an EMBL/GenBank/DDBJ whole genome shotgun (WGS) entry which is preliminary data.</text>
</comment>
<dbReference type="EMBL" id="MCFD01000005">
    <property type="protein sequence ID" value="ORX70498.1"/>
    <property type="molecule type" value="Genomic_DNA"/>
</dbReference>
<evidence type="ECO:0000313" key="1">
    <source>
        <dbReference type="EMBL" id="ORX70498.1"/>
    </source>
</evidence>
<accession>A0A1Y1WAZ3</accession>
<reference evidence="1 2" key="1">
    <citation type="submission" date="2016-07" db="EMBL/GenBank/DDBJ databases">
        <title>Pervasive Adenine N6-methylation of Active Genes in Fungi.</title>
        <authorList>
            <consortium name="DOE Joint Genome Institute"/>
            <person name="Mondo S.J."/>
            <person name="Dannebaum R.O."/>
            <person name="Kuo R.C."/>
            <person name="Labutti K."/>
            <person name="Haridas S."/>
            <person name="Kuo A."/>
            <person name="Salamov A."/>
            <person name="Ahrendt S.R."/>
            <person name="Lipzen A."/>
            <person name="Sullivan W."/>
            <person name="Andreopoulos W.B."/>
            <person name="Clum A."/>
            <person name="Lindquist E."/>
            <person name="Daum C."/>
            <person name="Ramamoorthy G.K."/>
            <person name="Gryganskyi A."/>
            <person name="Culley D."/>
            <person name="Magnuson J.K."/>
            <person name="James T.Y."/>
            <person name="O'Malley M.A."/>
            <person name="Stajich J.E."/>
            <person name="Spatafora J.W."/>
            <person name="Visel A."/>
            <person name="Grigoriev I.V."/>
        </authorList>
    </citation>
    <scope>NUCLEOTIDE SEQUENCE [LARGE SCALE GENOMIC DNA]</scope>
    <source>
        <strain evidence="1 2">ATCC 12442</strain>
    </source>
</reference>
<sequence length="151" mass="17180">MRPSSRSVAGWQGGEGWKALHHMATTRPALFALLVFKEGTIFVGGRAVSVAGSCNIGRIAQCLAKVMYLFYGFICYWIRVKISRPTLLPSAPPDQNPTKRAYIQESCYFLQLRLYRTCLSFLIPWHQEVAFESVRHCPEHSLRLNKFDSVL</sequence>
<proteinExistence type="predicted"/>
<dbReference type="Proteomes" id="UP000193922">
    <property type="component" value="Unassembled WGS sequence"/>
</dbReference>
<name>A0A1Y1WAZ3_9FUNG</name>
<dbReference type="AlphaFoldDB" id="A0A1Y1WAZ3"/>
<gene>
    <name evidence="1" type="ORF">DL89DRAFT_266711</name>
</gene>
<evidence type="ECO:0000313" key="2">
    <source>
        <dbReference type="Proteomes" id="UP000193922"/>
    </source>
</evidence>
<protein>
    <submittedName>
        <fullName evidence="1">Uncharacterized protein</fullName>
    </submittedName>
</protein>
<keyword evidence="2" id="KW-1185">Reference proteome</keyword>
<dbReference type="RefSeq" id="XP_040744077.1">
    <property type="nucleotide sequence ID" value="XM_040887191.1"/>
</dbReference>
<organism evidence="1 2">
    <name type="scientific">Linderina pennispora</name>
    <dbReference type="NCBI Taxonomy" id="61395"/>
    <lineage>
        <taxon>Eukaryota</taxon>
        <taxon>Fungi</taxon>
        <taxon>Fungi incertae sedis</taxon>
        <taxon>Zoopagomycota</taxon>
        <taxon>Kickxellomycotina</taxon>
        <taxon>Kickxellomycetes</taxon>
        <taxon>Kickxellales</taxon>
        <taxon>Kickxellaceae</taxon>
        <taxon>Linderina</taxon>
    </lineage>
</organism>
<dbReference type="GeneID" id="63803839"/>